<feature type="region of interest" description="Disordered" evidence="4">
    <location>
        <begin position="117"/>
        <end position="167"/>
    </location>
</feature>
<dbReference type="HAMAP" id="MF_00984">
    <property type="entry name" value="SSB"/>
    <property type="match status" value="1"/>
</dbReference>
<dbReference type="InterPro" id="IPR012340">
    <property type="entry name" value="NA-bd_OB-fold"/>
</dbReference>
<dbReference type="GO" id="GO:0006260">
    <property type="term" value="P:DNA replication"/>
    <property type="evidence" value="ECO:0007669"/>
    <property type="project" value="InterPro"/>
</dbReference>
<name>A0A9D2B7Q4_9FIRM</name>
<feature type="compositionally biased region" description="Low complexity" evidence="4">
    <location>
        <begin position="117"/>
        <end position="137"/>
    </location>
</feature>
<dbReference type="PANTHER" id="PTHR10302">
    <property type="entry name" value="SINGLE-STRANDED DNA-BINDING PROTEIN"/>
    <property type="match status" value="1"/>
</dbReference>
<accession>A0A9D2B7Q4</accession>
<dbReference type="InterPro" id="IPR011344">
    <property type="entry name" value="ssDNA-bd"/>
</dbReference>
<dbReference type="PROSITE" id="PS50935">
    <property type="entry name" value="SSB"/>
    <property type="match status" value="1"/>
</dbReference>
<dbReference type="AlphaFoldDB" id="A0A9D2B7Q4"/>
<comment type="caution">
    <text evidence="2">Lacks conserved residue(s) required for the propagation of feature annotation.</text>
</comment>
<reference evidence="5" key="1">
    <citation type="journal article" date="2021" name="PeerJ">
        <title>Extensive microbial diversity within the chicken gut microbiome revealed by metagenomics and culture.</title>
        <authorList>
            <person name="Gilroy R."/>
            <person name="Ravi A."/>
            <person name="Getino M."/>
            <person name="Pursley I."/>
            <person name="Horton D.L."/>
            <person name="Alikhan N.F."/>
            <person name="Baker D."/>
            <person name="Gharbi K."/>
            <person name="Hall N."/>
            <person name="Watson M."/>
            <person name="Adriaenssens E.M."/>
            <person name="Foster-Nyarko E."/>
            <person name="Jarju S."/>
            <person name="Secka A."/>
            <person name="Antonio M."/>
            <person name="Oren A."/>
            <person name="Chaudhuri R.R."/>
            <person name="La Ragione R."/>
            <person name="Hildebrand F."/>
            <person name="Pallen M.J."/>
        </authorList>
    </citation>
    <scope>NUCLEOTIDE SEQUENCE</scope>
    <source>
        <strain evidence="5">CHK188-5543</strain>
    </source>
</reference>
<evidence type="ECO:0000313" key="5">
    <source>
        <dbReference type="EMBL" id="HIX65324.1"/>
    </source>
</evidence>
<dbReference type="GO" id="GO:0003697">
    <property type="term" value="F:single-stranded DNA binding"/>
    <property type="evidence" value="ECO:0007669"/>
    <property type="project" value="UniProtKB-UniRule"/>
</dbReference>
<sequence length="167" mass="17717">MLNRAILMGRLVADPELRQTPNGVSVCSFRIAVDRNYSGRGGERQTDFLDIVAWRNTAEFVSRYFSKGKMIIVEGSVQSRNYEDKNGNKRTAVEIVADNCMFGETKSASQNYAASMAPTPAAAPAAAEASETPSDSAGAPADGAVSYSSGDTGDFAAIDGDSDDLPF</sequence>
<evidence type="ECO:0000256" key="4">
    <source>
        <dbReference type="SAM" id="MobiDB-lite"/>
    </source>
</evidence>
<protein>
    <recommendedName>
        <fullName evidence="2 3">Single-stranded DNA-binding protein</fullName>
        <shortName evidence="2">SSB</shortName>
    </recommendedName>
</protein>
<evidence type="ECO:0000256" key="1">
    <source>
        <dbReference type="ARBA" id="ARBA00023125"/>
    </source>
</evidence>
<evidence type="ECO:0000313" key="6">
    <source>
        <dbReference type="Proteomes" id="UP000886800"/>
    </source>
</evidence>
<gene>
    <name evidence="5" type="ORF">H9736_03660</name>
</gene>
<keyword evidence="1 2" id="KW-0238">DNA-binding</keyword>
<dbReference type="Pfam" id="PF00436">
    <property type="entry name" value="SSB"/>
    <property type="match status" value="1"/>
</dbReference>
<dbReference type="SUPFAM" id="SSF50249">
    <property type="entry name" value="Nucleic acid-binding proteins"/>
    <property type="match status" value="1"/>
</dbReference>
<dbReference type="Proteomes" id="UP000886800">
    <property type="component" value="Unassembled WGS sequence"/>
</dbReference>
<dbReference type="NCBIfam" id="TIGR00621">
    <property type="entry name" value="ssb"/>
    <property type="match status" value="1"/>
</dbReference>
<proteinExistence type="inferred from homology"/>
<comment type="caution">
    <text evidence="5">The sequence shown here is derived from an EMBL/GenBank/DDBJ whole genome shotgun (WGS) entry which is preliminary data.</text>
</comment>
<dbReference type="InterPro" id="IPR000424">
    <property type="entry name" value="Primosome_PriB/ssb"/>
</dbReference>
<dbReference type="GO" id="GO:0009295">
    <property type="term" value="C:nucleoid"/>
    <property type="evidence" value="ECO:0007669"/>
    <property type="project" value="TreeGrafter"/>
</dbReference>
<comment type="subunit">
    <text evidence="2">Homotetramer.</text>
</comment>
<dbReference type="Gene3D" id="2.40.50.140">
    <property type="entry name" value="Nucleic acid-binding proteins"/>
    <property type="match status" value="1"/>
</dbReference>
<evidence type="ECO:0000256" key="3">
    <source>
        <dbReference type="PIRNR" id="PIRNR002070"/>
    </source>
</evidence>
<evidence type="ECO:0000256" key="2">
    <source>
        <dbReference type="HAMAP-Rule" id="MF_00984"/>
    </source>
</evidence>
<dbReference type="CDD" id="cd04496">
    <property type="entry name" value="SSB_OBF"/>
    <property type="match status" value="1"/>
</dbReference>
<organism evidence="5 6">
    <name type="scientific">Candidatus Anaerotruncus excrementipullorum</name>
    <dbReference type="NCBI Taxonomy" id="2838465"/>
    <lineage>
        <taxon>Bacteria</taxon>
        <taxon>Bacillati</taxon>
        <taxon>Bacillota</taxon>
        <taxon>Clostridia</taxon>
        <taxon>Eubacteriales</taxon>
        <taxon>Oscillospiraceae</taxon>
        <taxon>Anaerotruncus</taxon>
    </lineage>
</organism>
<dbReference type="EMBL" id="DXES01000078">
    <property type="protein sequence ID" value="HIX65324.1"/>
    <property type="molecule type" value="Genomic_DNA"/>
</dbReference>
<reference evidence="5" key="2">
    <citation type="submission" date="2021-04" db="EMBL/GenBank/DDBJ databases">
        <authorList>
            <person name="Gilroy R."/>
        </authorList>
    </citation>
    <scope>NUCLEOTIDE SEQUENCE</scope>
    <source>
        <strain evidence="5">CHK188-5543</strain>
    </source>
</reference>
<dbReference type="PANTHER" id="PTHR10302:SF27">
    <property type="entry name" value="SINGLE-STRANDED DNA-BINDING PROTEIN"/>
    <property type="match status" value="1"/>
</dbReference>
<dbReference type="PIRSF" id="PIRSF002070">
    <property type="entry name" value="SSB"/>
    <property type="match status" value="1"/>
</dbReference>